<evidence type="ECO:0000256" key="1">
    <source>
        <dbReference type="ARBA" id="ARBA00004651"/>
    </source>
</evidence>
<dbReference type="PROSITE" id="PS50850">
    <property type="entry name" value="MFS"/>
    <property type="match status" value="1"/>
</dbReference>
<evidence type="ECO:0000256" key="3">
    <source>
        <dbReference type="ARBA" id="ARBA00022989"/>
    </source>
</evidence>
<feature type="transmembrane region" description="Helical" evidence="5">
    <location>
        <begin position="47"/>
        <end position="66"/>
    </location>
</feature>
<evidence type="ECO:0000256" key="5">
    <source>
        <dbReference type="SAM" id="Phobius"/>
    </source>
</evidence>
<protein>
    <submittedName>
        <fullName evidence="7">MFS transporter</fullName>
    </submittedName>
</protein>
<accession>A0A8J3Z9Z0</accession>
<dbReference type="InterPro" id="IPR020846">
    <property type="entry name" value="MFS_dom"/>
</dbReference>
<feature type="transmembrane region" description="Helical" evidence="5">
    <location>
        <begin position="271"/>
        <end position="288"/>
    </location>
</feature>
<dbReference type="Proteomes" id="UP000612585">
    <property type="component" value="Unassembled WGS sequence"/>
</dbReference>
<dbReference type="Gene3D" id="1.20.1250.20">
    <property type="entry name" value="MFS general substrate transporter like domains"/>
    <property type="match status" value="2"/>
</dbReference>
<feature type="transmembrane region" description="Helical" evidence="5">
    <location>
        <begin position="173"/>
        <end position="191"/>
    </location>
</feature>
<feature type="transmembrane region" description="Helical" evidence="5">
    <location>
        <begin position="357"/>
        <end position="377"/>
    </location>
</feature>
<dbReference type="SUPFAM" id="SSF103473">
    <property type="entry name" value="MFS general substrate transporter"/>
    <property type="match status" value="1"/>
</dbReference>
<dbReference type="PANTHER" id="PTHR23542:SF1">
    <property type="entry name" value="MAJOR FACILITATOR SUPERFAMILY (MFS) PROFILE DOMAIN-CONTAINING PROTEIN"/>
    <property type="match status" value="1"/>
</dbReference>
<evidence type="ECO:0000259" key="6">
    <source>
        <dbReference type="PROSITE" id="PS50850"/>
    </source>
</evidence>
<evidence type="ECO:0000256" key="2">
    <source>
        <dbReference type="ARBA" id="ARBA00022692"/>
    </source>
</evidence>
<dbReference type="AlphaFoldDB" id="A0A8J3Z9Z0"/>
<feature type="transmembrane region" description="Helical" evidence="5">
    <location>
        <begin position="212"/>
        <end position="233"/>
    </location>
</feature>
<dbReference type="GO" id="GO:0022857">
    <property type="term" value="F:transmembrane transporter activity"/>
    <property type="evidence" value="ECO:0007669"/>
    <property type="project" value="InterPro"/>
</dbReference>
<dbReference type="GO" id="GO:0005886">
    <property type="term" value="C:plasma membrane"/>
    <property type="evidence" value="ECO:0007669"/>
    <property type="project" value="UniProtKB-SubCell"/>
</dbReference>
<evidence type="ECO:0000313" key="7">
    <source>
        <dbReference type="EMBL" id="GIJ60106.1"/>
    </source>
</evidence>
<dbReference type="InterPro" id="IPR036259">
    <property type="entry name" value="MFS_trans_sf"/>
</dbReference>
<dbReference type="Pfam" id="PF07690">
    <property type="entry name" value="MFS_1"/>
    <property type="match status" value="1"/>
</dbReference>
<name>A0A8J3Z9Z0_9ACTN</name>
<feature type="transmembrane region" description="Helical" evidence="5">
    <location>
        <begin position="328"/>
        <end position="351"/>
    </location>
</feature>
<sequence>MSPYRQVFAAPGTVLVAVAGVVARMGHFMTVLGTVLFVSATTGSYGLAGAVAAGYALAYAAVSPVTSRLVDRIGCRRVLVPATVCTTGARVALLVAVWAHASAPVLVTLAAAAGGSTPAIGSLVRARWSRLYRGSPLLHPALSFESVMEETILVVGPVAVTALAGWVDPSAGLIAAVVLATAGLAALAVGMKGDARSVAAQPSGDAIRGLGPLLAAFAAVAVATITVEVAVVASTEPAAAGWILATMALSSALCGLWYGVRRWRRPPRDRLMWTVALLAVTSLGFAAAPNVPALFAAAALFGLTLAPTFIDGFAVVHETVPAHRLTEGLTWMTTAAGVGIAVGSATAGQVVDARGTTVTFLVATGFAAAAVPTARFATT</sequence>
<keyword evidence="3 5" id="KW-1133">Transmembrane helix</keyword>
<gene>
    <name evidence="7" type="ORF">Vau01_076220</name>
</gene>
<reference evidence="7" key="1">
    <citation type="submission" date="2021-01" db="EMBL/GenBank/DDBJ databases">
        <title>Whole genome shotgun sequence of Virgisporangium aurantiacum NBRC 16421.</title>
        <authorList>
            <person name="Komaki H."/>
            <person name="Tamura T."/>
        </authorList>
    </citation>
    <scope>NUCLEOTIDE SEQUENCE</scope>
    <source>
        <strain evidence="7">NBRC 16421</strain>
    </source>
</reference>
<dbReference type="InterPro" id="IPR011701">
    <property type="entry name" value="MFS"/>
</dbReference>
<keyword evidence="2 5" id="KW-0812">Transmembrane</keyword>
<dbReference type="EMBL" id="BOPG01000050">
    <property type="protein sequence ID" value="GIJ60106.1"/>
    <property type="molecule type" value="Genomic_DNA"/>
</dbReference>
<keyword evidence="4 5" id="KW-0472">Membrane</keyword>
<keyword evidence="8" id="KW-1185">Reference proteome</keyword>
<evidence type="ECO:0000313" key="8">
    <source>
        <dbReference type="Proteomes" id="UP000612585"/>
    </source>
</evidence>
<evidence type="ECO:0000256" key="4">
    <source>
        <dbReference type="ARBA" id="ARBA00023136"/>
    </source>
</evidence>
<proteinExistence type="predicted"/>
<dbReference type="RefSeq" id="WP_204003946.1">
    <property type="nucleotide sequence ID" value="NZ_BOPG01000050.1"/>
</dbReference>
<comment type="subcellular location">
    <subcellularLocation>
        <location evidence="1">Cell membrane</location>
        <topology evidence="1">Multi-pass membrane protein</topology>
    </subcellularLocation>
</comment>
<feature type="transmembrane region" description="Helical" evidence="5">
    <location>
        <begin position="239"/>
        <end position="259"/>
    </location>
</feature>
<dbReference type="PANTHER" id="PTHR23542">
    <property type="match status" value="1"/>
</dbReference>
<comment type="caution">
    <text evidence="7">The sequence shown here is derived from an EMBL/GenBank/DDBJ whole genome shotgun (WGS) entry which is preliminary data.</text>
</comment>
<feature type="domain" description="Major facilitator superfamily (MFS) profile" evidence="6">
    <location>
        <begin position="178"/>
        <end position="379"/>
    </location>
</feature>
<organism evidence="7 8">
    <name type="scientific">Virgisporangium aurantiacum</name>
    <dbReference type="NCBI Taxonomy" id="175570"/>
    <lineage>
        <taxon>Bacteria</taxon>
        <taxon>Bacillati</taxon>
        <taxon>Actinomycetota</taxon>
        <taxon>Actinomycetes</taxon>
        <taxon>Micromonosporales</taxon>
        <taxon>Micromonosporaceae</taxon>
        <taxon>Virgisporangium</taxon>
    </lineage>
</organism>
<feature type="transmembrane region" description="Helical" evidence="5">
    <location>
        <begin position="294"/>
        <end position="316"/>
    </location>
</feature>